<gene>
    <name evidence="2" type="ORF">A3C24_02830</name>
</gene>
<dbReference type="NCBIfam" id="TIGR02532">
    <property type="entry name" value="IV_pilin_GFxxxE"/>
    <property type="match status" value="1"/>
</dbReference>
<protein>
    <recommendedName>
        <fullName evidence="4">Type II secretion system protein GspI C-terminal domain-containing protein</fullName>
    </recommendedName>
</protein>
<evidence type="ECO:0000313" key="3">
    <source>
        <dbReference type="Proteomes" id="UP000177159"/>
    </source>
</evidence>
<comment type="caution">
    <text evidence="2">The sequence shown here is derived from an EMBL/GenBank/DDBJ whole genome shotgun (WGS) entry which is preliminary data.</text>
</comment>
<keyword evidence="1" id="KW-1133">Transmembrane helix</keyword>
<feature type="transmembrane region" description="Helical" evidence="1">
    <location>
        <begin position="6"/>
        <end position="31"/>
    </location>
</feature>
<evidence type="ECO:0000256" key="1">
    <source>
        <dbReference type="SAM" id="Phobius"/>
    </source>
</evidence>
<keyword evidence="1" id="KW-0472">Membrane</keyword>
<evidence type="ECO:0000313" key="2">
    <source>
        <dbReference type="EMBL" id="OGK24000.1"/>
    </source>
</evidence>
<sequence>MKNFGFTLVEVIVTIGLAAIFLPAIGVLLSLSLQSSVQGEKFSQAQALAQEGMEAVYYLKSQSDSGWDWVDTPENSPPDQFYQPTETDGIWELGSLTSSPIIGPEPFTRTVEITEVRRCGDDICTDASAPVDDTTRKILVTVSWPEKGSIQKVELDAYVTQH</sequence>
<organism evidence="2 3">
    <name type="scientific">Candidatus Roizmanbacteria bacterium RIFCSPHIGHO2_02_FULL_37_24</name>
    <dbReference type="NCBI Taxonomy" id="1802037"/>
    <lineage>
        <taxon>Bacteria</taxon>
        <taxon>Candidatus Roizmaniibacteriota</taxon>
    </lineage>
</organism>
<dbReference type="EMBL" id="MFZM01000013">
    <property type="protein sequence ID" value="OGK24000.1"/>
    <property type="molecule type" value="Genomic_DNA"/>
</dbReference>
<name>A0A1F7GY50_9BACT</name>
<reference evidence="2 3" key="1">
    <citation type="journal article" date="2016" name="Nat. Commun.">
        <title>Thousands of microbial genomes shed light on interconnected biogeochemical processes in an aquifer system.</title>
        <authorList>
            <person name="Anantharaman K."/>
            <person name="Brown C.T."/>
            <person name="Hug L.A."/>
            <person name="Sharon I."/>
            <person name="Castelle C.J."/>
            <person name="Probst A.J."/>
            <person name="Thomas B.C."/>
            <person name="Singh A."/>
            <person name="Wilkins M.J."/>
            <person name="Karaoz U."/>
            <person name="Brodie E.L."/>
            <person name="Williams K.H."/>
            <person name="Hubbard S.S."/>
            <person name="Banfield J.F."/>
        </authorList>
    </citation>
    <scope>NUCLEOTIDE SEQUENCE [LARGE SCALE GENOMIC DNA]</scope>
</reference>
<dbReference type="InterPro" id="IPR012902">
    <property type="entry name" value="N_methyl_site"/>
</dbReference>
<dbReference type="Proteomes" id="UP000177159">
    <property type="component" value="Unassembled WGS sequence"/>
</dbReference>
<keyword evidence="1" id="KW-0812">Transmembrane</keyword>
<accession>A0A1F7GY50</accession>
<dbReference type="AlphaFoldDB" id="A0A1F7GY50"/>
<evidence type="ECO:0008006" key="4">
    <source>
        <dbReference type="Google" id="ProtNLM"/>
    </source>
</evidence>
<proteinExistence type="predicted"/>